<comment type="caution">
    <text evidence="7">The sequence shown here is derived from an EMBL/GenBank/DDBJ whole genome shotgun (WGS) entry which is preliminary data.</text>
</comment>
<dbReference type="GO" id="GO:0046872">
    <property type="term" value="F:metal ion binding"/>
    <property type="evidence" value="ECO:0007669"/>
    <property type="project" value="UniProtKB-KW"/>
</dbReference>
<dbReference type="PANTHER" id="PTHR35008">
    <property type="entry name" value="BLL4482 PROTEIN-RELATED"/>
    <property type="match status" value="1"/>
</dbReference>
<dbReference type="SUPFAM" id="SSF46626">
    <property type="entry name" value="Cytochrome c"/>
    <property type="match status" value="1"/>
</dbReference>
<dbReference type="GO" id="GO:0020037">
    <property type="term" value="F:heme binding"/>
    <property type="evidence" value="ECO:0007669"/>
    <property type="project" value="InterPro"/>
</dbReference>
<dbReference type="PANTHER" id="PTHR35008:SF9">
    <property type="entry name" value="CYTOCHROME C DOMAIN-CONTAINING PROTEIN"/>
    <property type="match status" value="1"/>
</dbReference>
<dbReference type="InterPro" id="IPR051459">
    <property type="entry name" value="Cytochrome_c-type_DH"/>
</dbReference>
<dbReference type="RefSeq" id="WP_046764188.1">
    <property type="nucleotide sequence ID" value="NZ_LBIC01000006.1"/>
</dbReference>
<feature type="chain" id="PRO_5005650558" evidence="5">
    <location>
        <begin position="24"/>
        <end position="135"/>
    </location>
</feature>
<keyword evidence="1 4" id="KW-0349">Heme</keyword>
<dbReference type="STRING" id="56193.YP76_13675"/>
<organism evidence="7 8">
    <name type="scientific">Sphingobium chungbukense</name>
    <dbReference type="NCBI Taxonomy" id="56193"/>
    <lineage>
        <taxon>Bacteria</taxon>
        <taxon>Pseudomonadati</taxon>
        <taxon>Pseudomonadota</taxon>
        <taxon>Alphaproteobacteria</taxon>
        <taxon>Sphingomonadales</taxon>
        <taxon>Sphingomonadaceae</taxon>
        <taxon>Sphingobium</taxon>
    </lineage>
</organism>
<evidence type="ECO:0000256" key="3">
    <source>
        <dbReference type="ARBA" id="ARBA00023004"/>
    </source>
</evidence>
<feature type="signal peptide" evidence="5">
    <location>
        <begin position="1"/>
        <end position="23"/>
    </location>
</feature>
<evidence type="ECO:0000313" key="8">
    <source>
        <dbReference type="Proteomes" id="UP000033874"/>
    </source>
</evidence>
<dbReference type="Proteomes" id="UP000033874">
    <property type="component" value="Unassembled WGS sequence"/>
</dbReference>
<name>A0A0M3ASF1_9SPHN</name>
<evidence type="ECO:0000256" key="1">
    <source>
        <dbReference type="ARBA" id="ARBA00022617"/>
    </source>
</evidence>
<evidence type="ECO:0000256" key="5">
    <source>
        <dbReference type="SAM" id="SignalP"/>
    </source>
</evidence>
<dbReference type="Pfam" id="PF13442">
    <property type="entry name" value="Cytochrome_CBB3"/>
    <property type="match status" value="1"/>
</dbReference>
<reference evidence="7 8" key="1">
    <citation type="submission" date="2015-04" db="EMBL/GenBank/DDBJ databases">
        <title>Genome sequence of aromatic hydrocarbons-degrading Sphingobium chungbukense DJ77.</title>
        <authorList>
            <person name="Kim Y.-C."/>
            <person name="Chae J.-C."/>
        </authorList>
    </citation>
    <scope>NUCLEOTIDE SEQUENCE [LARGE SCALE GENOMIC DNA]</scope>
    <source>
        <strain evidence="7 8">DJ77</strain>
    </source>
</reference>
<gene>
    <name evidence="7" type="ORF">YP76_13675</name>
</gene>
<proteinExistence type="predicted"/>
<keyword evidence="3 4" id="KW-0408">Iron</keyword>
<dbReference type="PATRIC" id="fig|56193.3.peg.2851"/>
<dbReference type="AlphaFoldDB" id="A0A0M3ASF1"/>
<dbReference type="Gene3D" id="1.10.760.10">
    <property type="entry name" value="Cytochrome c-like domain"/>
    <property type="match status" value="1"/>
</dbReference>
<dbReference type="InterPro" id="IPR036909">
    <property type="entry name" value="Cyt_c-like_dom_sf"/>
</dbReference>
<keyword evidence="5" id="KW-0732">Signal</keyword>
<evidence type="ECO:0000256" key="4">
    <source>
        <dbReference type="PROSITE-ProRule" id="PRU00433"/>
    </source>
</evidence>
<protein>
    <submittedName>
        <fullName evidence="7">Cytochrome C</fullName>
    </submittedName>
</protein>
<keyword evidence="8" id="KW-1185">Reference proteome</keyword>
<dbReference type="InterPro" id="IPR009056">
    <property type="entry name" value="Cyt_c-like_dom"/>
</dbReference>
<evidence type="ECO:0000259" key="6">
    <source>
        <dbReference type="PROSITE" id="PS51007"/>
    </source>
</evidence>
<sequence length="135" mass="13768">MSLRRALILIPPLLALLAAPGHADTPGGVQAKNKAADGEKVYKQICAACHMPDAMGSGGGAIPALAKDKKLADPAYPIAVVTKGKGAMPPMGDMLSSAQMAAVITYVRTHFGNSYAQPVTEADVKRVAKAGGSAE</sequence>
<dbReference type="PROSITE" id="PS51007">
    <property type="entry name" value="CYTC"/>
    <property type="match status" value="1"/>
</dbReference>
<keyword evidence="2 4" id="KW-0479">Metal-binding</keyword>
<accession>A0A0M3ASF1</accession>
<evidence type="ECO:0000256" key="2">
    <source>
        <dbReference type="ARBA" id="ARBA00022723"/>
    </source>
</evidence>
<evidence type="ECO:0000313" key="7">
    <source>
        <dbReference type="EMBL" id="KKW91459.1"/>
    </source>
</evidence>
<dbReference type="EMBL" id="LBIC01000006">
    <property type="protein sequence ID" value="KKW91459.1"/>
    <property type="molecule type" value="Genomic_DNA"/>
</dbReference>
<dbReference type="GO" id="GO:0009055">
    <property type="term" value="F:electron transfer activity"/>
    <property type="evidence" value="ECO:0007669"/>
    <property type="project" value="InterPro"/>
</dbReference>
<feature type="domain" description="Cytochrome c" evidence="6">
    <location>
        <begin position="33"/>
        <end position="111"/>
    </location>
</feature>